<feature type="region of interest" description="Disordered" evidence="1">
    <location>
        <begin position="20"/>
        <end position="100"/>
    </location>
</feature>
<accession>A0A9W8BCI7</accession>
<comment type="caution">
    <text evidence="2">The sequence shown here is derived from an EMBL/GenBank/DDBJ whole genome shotgun (WGS) entry which is preliminary data.</text>
</comment>
<evidence type="ECO:0000313" key="2">
    <source>
        <dbReference type="EMBL" id="KAJ2000590.1"/>
    </source>
</evidence>
<feature type="compositionally biased region" description="Polar residues" evidence="1">
    <location>
        <begin position="57"/>
        <end position="82"/>
    </location>
</feature>
<organism evidence="2 3">
    <name type="scientific">Coemansia thaxteri</name>
    <dbReference type="NCBI Taxonomy" id="2663907"/>
    <lineage>
        <taxon>Eukaryota</taxon>
        <taxon>Fungi</taxon>
        <taxon>Fungi incertae sedis</taxon>
        <taxon>Zoopagomycota</taxon>
        <taxon>Kickxellomycotina</taxon>
        <taxon>Kickxellomycetes</taxon>
        <taxon>Kickxellales</taxon>
        <taxon>Kickxellaceae</taxon>
        <taxon>Coemansia</taxon>
    </lineage>
</organism>
<protein>
    <submittedName>
        <fullName evidence="2">Uncharacterized protein</fullName>
    </submittedName>
</protein>
<name>A0A9W8BCI7_9FUNG</name>
<dbReference type="OrthoDB" id="5554875at2759"/>
<gene>
    <name evidence="2" type="ORF">H4R26_004549</name>
</gene>
<sequence>MAHAFIDSLKDKFESTIHKASRRLSRDNDAQQVKDSAQDQAEGAKQSAEQAVGNAKDTVQQQGHAAMNKASNVADQAKNQVSAHMPDPSNPAQGAGGYGR</sequence>
<reference evidence="2" key="1">
    <citation type="submission" date="2022-07" db="EMBL/GenBank/DDBJ databases">
        <title>Phylogenomic reconstructions and comparative analyses of Kickxellomycotina fungi.</title>
        <authorList>
            <person name="Reynolds N.K."/>
            <person name="Stajich J.E."/>
            <person name="Barry K."/>
            <person name="Grigoriev I.V."/>
            <person name="Crous P."/>
            <person name="Smith M.E."/>
        </authorList>
    </citation>
    <scope>NUCLEOTIDE SEQUENCE</scope>
    <source>
        <strain evidence="2">IMI 214461</strain>
    </source>
</reference>
<proteinExistence type="predicted"/>
<evidence type="ECO:0000313" key="3">
    <source>
        <dbReference type="Proteomes" id="UP001150907"/>
    </source>
</evidence>
<feature type="compositionally biased region" description="Polar residues" evidence="1">
    <location>
        <begin position="30"/>
        <end position="39"/>
    </location>
</feature>
<dbReference type="Proteomes" id="UP001150907">
    <property type="component" value="Unassembled WGS sequence"/>
</dbReference>
<dbReference type="AlphaFoldDB" id="A0A9W8BCI7"/>
<dbReference type="Gene3D" id="6.10.280.100">
    <property type="match status" value="1"/>
</dbReference>
<dbReference type="EMBL" id="JANBQF010000511">
    <property type="protein sequence ID" value="KAJ2000590.1"/>
    <property type="molecule type" value="Genomic_DNA"/>
</dbReference>
<keyword evidence="3" id="KW-1185">Reference proteome</keyword>
<evidence type="ECO:0000256" key="1">
    <source>
        <dbReference type="SAM" id="MobiDB-lite"/>
    </source>
</evidence>